<evidence type="ECO:0000256" key="2">
    <source>
        <dbReference type="ARBA" id="ARBA00023136"/>
    </source>
</evidence>
<dbReference type="Pfam" id="PF10082">
    <property type="entry name" value="BBP2_2"/>
    <property type="match status" value="1"/>
</dbReference>
<comment type="subcellular location">
    <subcellularLocation>
        <location evidence="1">Cell outer membrane</location>
    </subcellularLocation>
</comment>
<keyword evidence="5" id="KW-1185">Reference proteome</keyword>
<name>A0ABM7RHD8_9BACT</name>
<protein>
    <recommendedName>
        <fullName evidence="6">Beta-barrel porin 2</fullName>
    </recommendedName>
</protein>
<dbReference type="InterPro" id="IPR018759">
    <property type="entry name" value="BBP2_2"/>
</dbReference>
<sequence length="397" mass="43984">MDVEYEPVEQGRLESDMAPLVDDAGRIDDRVEGQEWLAPRDEPKPADPEGWDLGLELEAAYDDNIFLTATSPESDLVFTVTPKVGFVAGQREDEGAYLRVAYRPSVVLYLDNSDESRVDHRFEGVAALNGQKSSVVLSGNLDRLGDATPDIGTQSDRTEYASELRLAWKPSEKLSLELAGGIECTDYDSRGLSDSKLTYTEFALRYAYSPKTTLVGAVAAGKVEVDGAGDQDFQRATARLIWQPREKLTVDFEVGVERRDYPSGSDTYPVLEGRIAWQPKEGTELFLGGYLREETSAVFPGQNIEIAGVSGGVSQRFGDHWTGRFEAGYESASYKRVSGTGLAGREDDIFFIQPSLDYQVNEHFRMGIFYRYSRNDSNGAAFGYDANQFGINASYDF</sequence>
<organism evidence="4 5">
    <name type="scientific">Haloferula helveola</name>
    <dbReference type="NCBI Taxonomy" id="490095"/>
    <lineage>
        <taxon>Bacteria</taxon>
        <taxon>Pseudomonadati</taxon>
        <taxon>Verrucomicrobiota</taxon>
        <taxon>Verrucomicrobiia</taxon>
        <taxon>Verrucomicrobiales</taxon>
        <taxon>Verrucomicrobiaceae</taxon>
        <taxon>Haloferula</taxon>
    </lineage>
</organism>
<dbReference type="InterPro" id="IPR036942">
    <property type="entry name" value="Beta-barrel_TonB_sf"/>
</dbReference>
<keyword evidence="3" id="KW-0998">Cell outer membrane</keyword>
<evidence type="ECO:0000313" key="4">
    <source>
        <dbReference type="EMBL" id="BCX47076.1"/>
    </source>
</evidence>
<dbReference type="Proteomes" id="UP001374893">
    <property type="component" value="Chromosome"/>
</dbReference>
<keyword evidence="2" id="KW-0472">Membrane</keyword>
<dbReference type="Gene3D" id="2.40.170.20">
    <property type="entry name" value="TonB-dependent receptor, beta-barrel domain"/>
    <property type="match status" value="1"/>
</dbReference>
<evidence type="ECO:0008006" key="6">
    <source>
        <dbReference type="Google" id="ProtNLM"/>
    </source>
</evidence>
<dbReference type="RefSeq" id="WP_353415627.1">
    <property type="nucleotide sequence ID" value="NZ_BAABRH010000009.1"/>
</dbReference>
<evidence type="ECO:0000256" key="1">
    <source>
        <dbReference type="ARBA" id="ARBA00004442"/>
    </source>
</evidence>
<dbReference type="EMBL" id="AP024702">
    <property type="protein sequence ID" value="BCX47076.1"/>
    <property type="molecule type" value="Genomic_DNA"/>
</dbReference>
<accession>A0ABM7RHD8</accession>
<dbReference type="SUPFAM" id="SSF56935">
    <property type="entry name" value="Porins"/>
    <property type="match status" value="2"/>
</dbReference>
<evidence type="ECO:0000313" key="5">
    <source>
        <dbReference type="Proteomes" id="UP001374893"/>
    </source>
</evidence>
<evidence type="ECO:0000256" key="3">
    <source>
        <dbReference type="ARBA" id="ARBA00023237"/>
    </source>
</evidence>
<reference evidence="4 5" key="1">
    <citation type="submission" date="2021-06" db="EMBL/GenBank/DDBJ databases">
        <title>Complete genome of Haloferula helveola possessing various polysaccharide degrading enzymes.</title>
        <authorList>
            <person name="Takami H."/>
            <person name="Huang C."/>
            <person name="Hamasaki K."/>
        </authorList>
    </citation>
    <scope>NUCLEOTIDE SEQUENCE [LARGE SCALE GENOMIC DNA]</scope>
    <source>
        <strain evidence="4 5">CN-1</strain>
    </source>
</reference>
<proteinExistence type="predicted"/>
<gene>
    <name evidence="4" type="ORF">HAHE_09840</name>
</gene>